<dbReference type="InterPro" id="IPR052961">
    <property type="entry name" value="Oxido-Kinase-like_Enzymes"/>
</dbReference>
<dbReference type="Pfam" id="PF07914">
    <property type="entry name" value="DUF1679"/>
    <property type="match status" value="1"/>
</dbReference>
<dbReference type="Proteomes" id="UP001176961">
    <property type="component" value="Unassembled WGS sequence"/>
</dbReference>
<protein>
    <recommendedName>
        <fullName evidence="1">CHK kinase-like domain-containing protein</fullName>
    </recommendedName>
</protein>
<proteinExistence type="predicted"/>
<dbReference type="InterPro" id="IPR011009">
    <property type="entry name" value="Kinase-like_dom_sf"/>
</dbReference>
<evidence type="ECO:0000313" key="3">
    <source>
        <dbReference type="Proteomes" id="UP001176961"/>
    </source>
</evidence>
<keyword evidence="3" id="KW-1185">Reference proteome</keyword>
<dbReference type="SUPFAM" id="SSF56112">
    <property type="entry name" value="Protein kinase-like (PK-like)"/>
    <property type="match status" value="1"/>
</dbReference>
<dbReference type="InterPro" id="IPR015897">
    <property type="entry name" value="CHK_kinase-like"/>
</dbReference>
<accession>A0AA36GDM9</accession>
<sequence>MNLYTPADGLFDTHVTWEDIEKDLQREFHTSASFGPNKSAKTIGDGRGVMSKIVLIEPDWQHKDKYLPKQFIVKIISSLAILQLFGIPLDESNASLFEDIKKGIESNQKLVHNVEVSAYTHLLELPEEKVPIPKIYFMKRFSESNPVKGYIIMDFIDDLQLVHVYDNISPKAILKTLRALAAMEAMSAKFSEDEKKEFLALPFANLFDELFSEEKLHSVADTCRSFAPELSEKVNKMEEVLSAVLDLEWVDQIPEELSMQRILCHGDMWSANMLFKRNNEESVDMVALIDFQNAHMGCPAIDLVRLFGTCLCGRYRQLHWEELLERFHAYLVEEVANGEMPYTFEQLKESYRRCLPIGLFFALFDMSPYFDEILKCSEEDRMEKEIDILIEKMECALDDLVVYHERNVKLRKQSKTIWVSSSNDPLYASITHRMRRLSVRNIEATA</sequence>
<gene>
    <name evidence="2" type="ORF">CYNAS_LOCUS382</name>
</gene>
<dbReference type="EMBL" id="CATQJL010000001">
    <property type="protein sequence ID" value="CAJ0588399.1"/>
    <property type="molecule type" value="Genomic_DNA"/>
</dbReference>
<evidence type="ECO:0000313" key="2">
    <source>
        <dbReference type="EMBL" id="CAJ0588399.1"/>
    </source>
</evidence>
<name>A0AA36GDM9_CYLNA</name>
<dbReference type="SMART" id="SM00587">
    <property type="entry name" value="CHK"/>
    <property type="match status" value="1"/>
</dbReference>
<feature type="domain" description="CHK kinase-like" evidence="1">
    <location>
        <begin position="150"/>
        <end position="337"/>
    </location>
</feature>
<dbReference type="InterPro" id="IPR012877">
    <property type="entry name" value="Dhs-27"/>
</dbReference>
<evidence type="ECO:0000259" key="1">
    <source>
        <dbReference type="SMART" id="SM00587"/>
    </source>
</evidence>
<comment type="caution">
    <text evidence="2">The sequence shown here is derived from an EMBL/GenBank/DDBJ whole genome shotgun (WGS) entry which is preliminary data.</text>
</comment>
<dbReference type="Gene3D" id="3.90.1200.10">
    <property type="match status" value="1"/>
</dbReference>
<dbReference type="PANTHER" id="PTHR23020">
    <property type="entry name" value="UNCHARACTERIZED NUCLEAR HORMONE RECEPTOR-RELATED"/>
    <property type="match status" value="1"/>
</dbReference>
<dbReference type="AlphaFoldDB" id="A0AA36GDM9"/>
<dbReference type="PANTHER" id="PTHR23020:SF8">
    <property type="entry name" value="CHK KINASE-LIKE DOMAIN-CONTAINING PROTEIN"/>
    <property type="match status" value="1"/>
</dbReference>
<reference evidence="2" key="1">
    <citation type="submission" date="2023-07" db="EMBL/GenBank/DDBJ databases">
        <authorList>
            <consortium name="CYATHOMIX"/>
        </authorList>
    </citation>
    <scope>NUCLEOTIDE SEQUENCE</scope>
    <source>
        <strain evidence="2">N/A</strain>
    </source>
</reference>
<organism evidence="2 3">
    <name type="scientific">Cylicocyclus nassatus</name>
    <name type="common">Nematode worm</name>
    <dbReference type="NCBI Taxonomy" id="53992"/>
    <lineage>
        <taxon>Eukaryota</taxon>
        <taxon>Metazoa</taxon>
        <taxon>Ecdysozoa</taxon>
        <taxon>Nematoda</taxon>
        <taxon>Chromadorea</taxon>
        <taxon>Rhabditida</taxon>
        <taxon>Rhabditina</taxon>
        <taxon>Rhabditomorpha</taxon>
        <taxon>Strongyloidea</taxon>
        <taxon>Strongylidae</taxon>
        <taxon>Cylicocyclus</taxon>
    </lineage>
</organism>